<comment type="caution">
    <text evidence="5">The sequence shown here is derived from an EMBL/GenBank/DDBJ whole genome shotgun (WGS) entry which is preliminary data.</text>
</comment>
<evidence type="ECO:0000256" key="1">
    <source>
        <dbReference type="ARBA" id="ARBA00009437"/>
    </source>
</evidence>
<dbReference type="InterPro" id="IPR036390">
    <property type="entry name" value="WH_DNA-bd_sf"/>
</dbReference>
<dbReference type="FunFam" id="1.10.10.10:FF:000001">
    <property type="entry name" value="LysR family transcriptional regulator"/>
    <property type="match status" value="1"/>
</dbReference>
<dbReference type="EMBL" id="JACHDD010000003">
    <property type="protein sequence ID" value="MBB5424064.1"/>
    <property type="molecule type" value="Genomic_DNA"/>
</dbReference>
<dbReference type="PROSITE" id="PS50931">
    <property type="entry name" value="HTH_LYSR"/>
    <property type="match status" value="1"/>
</dbReference>
<dbReference type="SUPFAM" id="SSF46785">
    <property type="entry name" value="Winged helix' DNA-binding domain"/>
    <property type="match status" value="1"/>
</dbReference>
<dbReference type="PANTHER" id="PTHR30126">
    <property type="entry name" value="HTH-TYPE TRANSCRIPTIONAL REGULATOR"/>
    <property type="match status" value="1"/>
</dbReference>
<keyword evidence="6" id="KW-1185">Reference proteome</keyword>
<dbReference type="AlphaFoldDB" id="A0A6I1Q5A6"/>
<dbReference type="Gene3D" id="3.40.190.290">
    <property type="match status" value="1"/>
</dbReference>
<evidence type="ECO:0000256" key="4">
    <source>
        <dbReference type="ARBA" id="ARBA00023163"/>
    </source>
</evidence>
<comment type="similarity">
    <text evidence="1">Belongs to the LysR transcriptional regulatory family.</text>
</comment>
<keyword evidence="2" id="KW-0805">Transcription regulation</keyword>
<dbReference type="RefSeq" id="WP_152853080.1">
    <property type="nucleotide sequence ID" value="NZ_JACHDD010000003.1"/>
</dbReference>
<proteinExistence type="inferred from homology"/>
<dbReference type="CDD" id="cd05466">
    <property type="entry name" value="PBP2_LTTR_substrate"/>
    <property type="match status" value="1"/>
</dbReference>
<dbReference type="Pfam" id="PF03466">
    <property type="entry name" value="LysR_substrate"/>
    <property type="match status" value="1"/>
</dbReference>
<accession>A0A6I1Q5A6</accession>
<dbReference type="SUPFAM" id="SSF53850">
    <property type="entry name" value="Periplasmic binding protein-like II"/>
    <property type="match status" value="1"/>
</dbReference>
<organism evidence="5 6">
    <name type="scientific">Paraburkholderia atlantica</name>
    <dbReference type="NCBI Taxonomy" id="2654982"/>
    <lineage>
        <taxon>Bacteria</taxon>
        <taxon>Pseudomonadati</taxon>
        <taxon>Pseudomonadota</taxon>
        <taxon>Betaproteobacteria</taxon>
        <taxon>Burkholderiales</taxon>
        <taxon>Burkholderiaceae</taxon>
        <taxon>Paraburkholderia</taxon>
    </lineage>
</organism>
<gene>
    <name evidence="5" type="ORF">HDG40_002208</name>
</gene>
<dbReference type="GO" id="GO:0000976">
    <property type="term" value="F:transcription cis-regulatory region binding"/>
    <property type="evidence" value="ECO:0007669"/>
    <property type="project" value="TreeGrafter"/>
</dbReference>
<dbReference type="Proteomes" id="UP000592780">
    <property type="component" value="Unassembled WGS sequence"/>
</dbReference>
<dbReference type="InterPro" id="IPR036388">
    <property type="entry name" value="WH-like_DNA-bd_sf"/>
</dbReference>
<dbReference type="Gene3D" id="1.10.10.10">
    <property type="entry name" value="Winged helix-like DNA-binding domain superfamily/Winged helix DNA-binding domain"/>
    <property type="match status" value="1"/>
</dbReference>
<name>A0A6I1Q5A6_PARAM</name>
<keyword evidence="4" id="KW-0804">Transcription</keyword>
<dbReference type="GO" id="GO:0003700">
    <property type="term" value="F:DNA-binding transcription factor activity"/>
    <property type="evidence" value="ECO:0007669"/>
    <property type="project" value="InterPro"/>
</dbReference>
<dbReference type="InterPro" id="IPR005119">
    <property type="entry name" value="LysR_subst-bd"/>
</dbReference>
<protein>
    <submittedName>
        <fullName evidence="5">DNA-binding transcriptional LysR family regulator</fullName>
    </submittedName>
</protein>
<dbReference type="Pfam" id="PF00126">
    <property type="entry name" value="HTH_1"/>
    <property type="match status" value="1"/>
</dbReference>
<evidence type="ECO:0000313" key="5">
    <source>
        <dbReference type="EMBL" id="MBB5424064.1"/>
    </source>
</evidence>
<dbReference type="PANTHER" id="PTHR30126:SF94">
    <property type="entry name" value="LYSR FAMILY TRANSCRIPTIONAL REGULATOR"/>
    <property type="match status" value="1"/>
</dbReference>
<dbReference type="InterPro" id="IPR000847">
    <property type="entry name" value="LysR_HTH_N"/>
</dbReference>
<evidence type="ECO:0000313" key="6">
    <source>
        <dbReference type="Proteomes" id="UP000592780"/>
    </source>
</evidence>
<keyword evidence="3 5" id="KW-0238">DNA-binding</keyword>
<evidence type="ECO:0000256" key="2">
    <source>
        <dbReference type="ARBA" id="ARBA00023015"/>
    </source>
</evidence>
<dbReference type="PRINTS" id="PR00039">
    <property type="entry name" value="HTHLYSR"/>
</dbReference>
<reference evidence="5 6" key="1">
    <citation type="submission" date="2020-08" db="EMBL/GenBank/DDBJ databases">
        <title>Genomic Encyclopedia of Type Strains, Phase IV (KMG-V): Genome sequencing to study the core and pangenomes of soil and plant-associated prokaryotes.</title>
        <authorList>
            <person name="Whitman W."/>
        </authorList>
    </citation>
    <scope>NUCLEOTIDE SEQUENCE [LARGE SCALE GENOMIC DNA]</scope>
    <source>
        <strain evidence="5 6">JPY158</strain>
    </source>
</reference>
<evidence type="ECO:0000256" key="3">
    <source>
        <dbReference type="ARBA" id="ARBA00023125"/>
    </source>
</evidence>
<sequence length="309" mass="34513">MNLEQLKMFVEAARHGSFTLAAGSLGVTQSAISISMRKLEETLDVVLFNRVGNGLSLTDAGRALLREAERILADVQLTVQRIETYRYAPKRRLLVACSQNAHDHWMSAIVTNLLSRKDLPQIDIAVGSSREIASWVMRGTVDFGLTESEPGHGAIHYWDVFEDRLRLYASQEIASRLGPQPSWSALENIGPILWEHGGDLEPFVLHAFEKHRLREQRIRHDGLRLRSLIAVYAAIATGRHAGYVTERLAEGLTGGNPGFRPIPAYDILIRYWFFGPHQGLGQLLSEAIKSEAVKLARSPIKEESNGRES</sequence>